<proteinExistence type="predicted"/>
<keyword evidence="3" id="KW-1185">Reference proteome</keyword>
<evidence type="ECO:0000313" key="3">
    <source>
        <dbReference type="Proteomes" id="UP000286482"/>
    </source>
</evidence>
<evidence type="ECO:0000313" key="2">
    <source>
        <dbReference type="EMBL" id="RKF18034.1"/>
    </source>
</evidence>
<dbReference type="Proteomes" id="UP000286482">
    <property type="component" value="Unassembled WGS sequence"/>
</dbReference>
<dbReference type="InterPro" id="IPR023210">
    <property type="entry name" value="NADP_OxRdtase_dom"/>
</dbReference>
<dbReference type="InterPro" id="IPR053135">
    <property type="entry name" value="AKR2_Oxidoreductase"/>
</dbReference>
<sequence length="326" mass="35974">MQYRTLGRSGYRVSEIGLGCWQLGNDFGSLEQDQAQAILDMSQQQAVNFLDTADVYGGGLSEQRIGGWLKTQPKQPYVVTKVGRDGALFPDGYTKAKVAKSLNDSAQRLGVDCIDLAQLHCVPRDILFDGELLSWMEDFQKEGLIHHFGASVEMIDEAVFCAEQPKLSSIQIIFNIFRQDAVEQLFPKAQENNVGIIVRLPLASGLLSGKASSQRVYADNDHRNYNKDGAAFHVGETFNGIPFAKGLELVEALKGYLPTGMTMQQLALRWILDHRAVSSVIAGASSAQQLQANALCSELPPLPSELHEQLSQFYFSEVRQHIRGGI</sequence>
<dbReference type="InterPro" id="IPR036812">
    <property type="entry name" value="NAD(P)_OxRdtase_dom_sf"/>
</dbReference>
<dbReference type="RefSeq" id="WP_120355260.1">
    <property type="nucleotide sequence ID" value="NZ_RAQO01000006.1"/>
</dbReference>
<dbReference type="AlphaFoldDB" id="A0A420EBJ9"/>
<dbReference type="Pfam" id="PF00248">
    <property type="entry name" value="Aldo_ket_red"/>
    <property type="match status" value="1"/>
</dbReference>
<dbReference type="PANTHER" id="PTHR43312:SF1">
    <property type="entry name" value="NADP-DEPENDENT OXIDOREDUCTASE DOMAIN-CONTAINING PROTEIN"/>
    <property type="match status" value="1"/>
</dbReference>
<accession>A0A420EBJ9</accession>
<dbReference type="CDD" id="cd19086">
    <property type="entry name" value="AKR_AKR11C1"/>
    <property type="match status" value="1"/>
</dbReference>
<organism evidence="2 3">
    <name type="scientific">Alginatibacterium sediminis</name>
    <dbReference type="NCBI Taxonomy" id="2164068"/>
    <lineage>
        <taxon>Bacteria</taxon>
        <taxon>Pseudomonadati</taxon>
        <taxon>Pseudomonadota</taxon>
        <taxon>Gammaproteobacteria</taxon>
        <taxon>Alteromonadales</taxon>
        <taxon>Alteromonadaceae</taxon>
        <taxon>Alginatibacterium</taxon>
    </lineage>
</organism>
<dbReference type="OrthoDB" id="9772407at2"/>
<dbReference type="SUPFAM" id="SSF51430">
    <property type="entry name" value="NAD(P)-linked oxidoreductase"/>
    <property type="match status" value="1"/>
</dbReference>
<dbReference type="EMBL" id="RAQO01000006">
    <property type="protein sequence ID" value="RKF18034.1"/>
    <property type="molecule type" value="Genomic_DNA"/>
</dbReference>
<dbReference type="PANTHER" id="PTHR43312">
    <property type="entry name" value="D-THREO-ALDOSE 1-DEHYDROGENASE"/>
    <property type="match status" value="1"/>
</dbReference>
<dbReference type="Gene3D" id="3.20.20.100">
    <property type="entry name" value="NADP-dependent oxidoreductase domain"/>
    <property type="match status" value="1"/>
</dbReference>
<protein>
    <submittedName>
        <fullName evidence="2">Aldo/keto reductase</fullName>
    </submittedName>
</protein>
<evidence type="ECO:0000259" key="1">
    <source>
        <dbReference type="Pfam" id="PF00248"/>
    </source>
</evidence>
<comment type="caution">
    <text evidence="2">The sequence shown here is derived from an EMBL/GenBank/DDBJ whole genome shotgun (WGS) entry which is preliminary data.</text>
</comment>
<name>A0A420EBJ9_9ALTE</name>
<gene>
    <name evidence="2" type="ORF">DBZ36_12385</name>
</gene>
<feature type="domain" description="NADP-dependent oxidoreductase" evidence="1">
    <location>
        <begin position="15"/>
        <end position="312"/>
    </location>
</feature>
<reference evidence="2 3" key="1">
    <citation type="submission" date="2018-09" db="EMBL/GenBank/DDBJ databases">
        <authorList>
            <person name="Wang Z."/>
        </authorList>
    </citation>
    <scope>NUCLEOTIDE SEQUENCE [LARGE SCALE GENOMIC DNA]</scope>
    <source>
        <strain evidence="2 3">ALS 81</strain>
    </source>
</reference>